<dbReference type="Proteomes" id="UP001139263">
    <property type="component" value="Unassembled WGS sequence"/>
</dbReference>
<sequence length="490" mass="53394">MVDQKKIPILEAVRAHQALERVSLHVPGHKAGQGLGSEIGAYARHMGRLDVTELQGVDDLHHPTGPILEAEQLAAAAWGVEETHFLVGGSTVGNLVAILTAVRPGDLVVVARNAHQSVWSGLELAGAKIVPVFPEVESGLAGPVAFSTIQHALQRYPTCKVLILTSPTYFGTASDLVSIVDLAHKNNIVVIVDEAHGAHLAFHSDLPPSAVQVGADLIIHSAHKMLASFTQSGLLHVNGPRVDRDQVRKWLRTLQSSSPSYLLLASVDSARQQMAIEGKQLLSFVMVALQHAKERVALAVSDLLVTPIQPAFQDPFKWVLDATRIHKTGFLLESLLRERFGIYAELATERHVLFVWTYASTQRDIDLVVEALLQVVKESPIEDVPIYQGEYKQKVAGSPIALYNLSQQVSHIVKGTLEEAVGHIVAESLIPYPPGIPYVLPGEVLTAETVQLLLEFHAWNQRIDGLLDEDPPSIRYYVDVVKEQGGEAVS</sequence>
<keyword evidence="4" id="KW-0663">Pyridoxal phosphate</keyword>
<evidence type="ECO:0000256" key="2">
    <source>
        <dbReference type="ARBA" id="ARBA00010671"/>
    </source>
</evidence>
<dbReference type="EMBL" id="JALBUF010000001">
    <property type="protein sequence ID" value="MCI0182641.1"/>
    <property type="molecule type" value="Genomic_DNA"/>
</dbReference>
<keyword evidence="9" id="KW-1185">Reference proteome</keyword>
<gene>
    <name evidence="8" type="primary">speA_1</name>
    <name evidence="8" type="ORF">MM817_00906</name>
</gene>
<evidence type="ECO:0000256" key="1">
    <source>
        <dbReference type="ARBA" id="ARBA00001933"/>
    </source>
</evidence>
<keyword evidence="3" id="KW-0210">Decarboxylase</keyword>
<dbReference type="EC" id="4.1.1.19" evidence="8"/>
<dbReference type="SUPFAM" id="SSF53383">
    <property type="entry name" value="PLP-dependent transferases"/>
    <property type="match status" value="1"/>
</dbReference>
<feature type="domain" description="Orn/Lys/Arg decarboxylases family 1 pyridoxal-P attachment site" evidence="6">
    <location>
        <begin position="8"/>
        <end position="313"/>
    </location>
</feature>
<proteinExistence type="inferred from homology"/>
<dbReference type="Gene3D" id="3.40.640.10">
    <property type="entry name" value="Type I PLP-dependent aspartate aminotransferase-like (Major domain)"/>
    <property type="match status" value="1"/>
</dbReference>
<keyword evidence="5 8" id="KW-0456">Lyase</keyword>
<dbReference type="PANTHER" id="PTHR43277:SF3">
    <property type="entry name" value="DECARBOXYLASE, PUTATIVE-RELATED"/>
    <property type="match status" value="1"/>
</dbReference>
<dbReference type="InterPro" id="IPR008286">
    <property type="entry name" value="Prn/Lys/Arg_de-COase_C"/>
</dbReference>
<evidence type="ECO:0000313" key="8">
    <source>
        <dbReference type="EMBL" id="MCI0182641.1"/>
    </source>
</evidence>
<comment type="cofactor">
    <cofactor evidence="1">
        <name>pyridoxal 5'-phosphate</name>
        <dbReference type="ChEBI" id="CHEBI:597326"/>
    </cofactor>
</comment>
<evidence type="ECO:0000256" key="5">
    <source>
        <dbReference type="ARBA" id="ARBA00023239"/>
    </source>
</evidence>
<dbReference type="AlphaFoldDB" id="A0A9X1V6P7"/>
<dbReference type="InterPro" id="IPR036633">
    <property type="entry name" value="Prn/Lys/Arg_de-COase_C_sf"/>
</dbReference>
<name>A0A9X1V6P7_9BACL</name>
<evidence type="ECO:0000313" key="9">
    <source>
        <dbReference type="Proteomes" id="UP001139263"/>
    </source>
</evidence>
<dbReference type="RefSeq" id="WP_241712213.1">
    <property type="nucleotide sequence ID" value="NZ_JALBUF010000001.1"/>
</dbReference>
<dbReference type="InterPro" id="IPR052357">
    <property type="entry name" value="Orn_Lys_Arg_decarboxylase-I"/>
</dbReference>
<dbReference type="InterPro" id="IPR015421">
    <property type="entry name" value="PyrdxlP-dep_Trfase_major"/>
</dbReference>
<dbReference type="Pfam" id="PF01276">
    <property type="entry name" value="OKR_DC_1"/>
    <property type="match status" value="1"/>
</dbReference>
<dbReference type="InterPro" id="IPR015424">
    <property type="entry name" value="PyrdxlP-dep_Trfase"/>
</dbReference>
<protein>
    <submittedName>
        <fullName evidence="8">Arginine decarboxylase</fullName>
        <ecNumber evidence="8">4.1.1.19</ecNumber>
    </submittedName>
</protein>
<reference evidence="8" key="1">
    <citation type="submission" date="2022-03" db="EMBL/GenBank/DDBJ databases">
        <title>Draft Genome Sequence of Firmicute Strain S0AB, a Heterotrophic Iron/Sulfur-Oxidizing Extreme Acidophile.</title>
        <authorList>
            <person name="Vergara E."/>
            <person name="Pakostova E."/>
            <person name="Johnson D.B."/>
            <person name="Holmes D.S."/>
        </authorList>
    </citation>
    <scope>NUCLEOTIDE SEQUENCE</scope>
    <source>
        <strain evidence="8">S0AB</strain>
    </source>
</reference>
<dbReference type="Gene3D" id="3.90.100.10">
    <property type="entry name" value="Orn/Lys/Arg decarboxylase, C-terminal domain"/>
    <property type="match status" value="1"/>
</dbReference>
<dbReference type="PANTHER" id="PTHR43277">
    <property type="entry name" value="ARGININE DECARBOXYLASE"/>
    <property type="match status" value="1"/>
</dbReference>
<feature type="domain" description="Orn/Lys/Arg decarboxylase C-terminal" evidence="7">
    <location>
        <begin position="416"/>
        <end position="465"/>
    </location>
</feature>
<dbReference type="SUPFAM" id="SSF55904">
    <property type="entry name" value="Ornithine decarboxylase C-terminal domain"/>
    <property type="match status" value="1"/>
</dbReference>
<evidence type="ECO:0000256" key="3">
    <source>
        <dbReference type="ARBA" id="ARBA00022793"/>
    </source>
</evidence>
<dbReference type="GO" id="GO:0008792">
    <property type="term" value="F:arginine decarboxylase activity"/>
    <property type="evidence" value="ECO:0007669"/>
    <property type="project" value="UniProtKB-EC"/>
</dbReference>
<organism evidence="8 9">
    <name type="scientific">Sulfoacidibacillus ferrooxidans</name>
    <dbReference type="NCBI Taxonomy" id="2005001"/>
    <lineage>
        <taxon>Bacteria</taxon>
        <taxon>Bacillati</taxon>
        <taxon>Bacillota</taxon>
        <taxon>Bacilli</taxon>
        <taxon>Bacillales</taxon>
        <taxon>Alicyclobacillaceae</taxon>
        <taxon>Sulfoacidibacillus</taxon>
    </lineage>
</organism>
<evidence type="ECO:0000259" key="6">
    <source>
        <dbReference type="Pfam" id="PF01276"/>
    </source>
</evidence>
<accession>A0A9X1V6P7</accession>
<dbReference type="Pfam" id="PF03711">
    <property type="entry name" value="OKR_DC_1_C"/>
    <property type="match status" value="1"/>
</dbReference>
<comment type="similarity">
    <text evidence="2">Belongs to the Orn/Lys/Arg decarboxylase class-I family.</text>
</comment>
<dbReference type="InterPro" id="IPR000310">
    <property type="entry name" value="Orn/Lys/Arg_deCO2ase_major_dom"/>
</dbReference>
<evidence type="ECO:0000256" key="4">
    <source>
        <dbReference type="ARBA" id="ARBA00022898"/>
    </source>
</evidence>
<comment type="caution">
    <text evidence="8">The sequence shown here is derived from an EMBL/GenBank/DDBJ whole genome shotgun (WGS) entry which is preliminary data.</text>
</comment>
<evidence type="ECO:0000259" key="7">
    <source>
        <dbReference type="Pfam" id="PF03711"/>
    </source>
</evidence>